<dbReference type="OrthoDB" id="7675395at2"/>
<evidence type="ECO:0000313" key="3">
    <source>
        <dbReference type="Proteomes" id="UP000198575"/>
    </source>
</evidence>
<organism evidence="2 3">
    <name type="scientific">Dokdonella immobilis</name>
    <dbReference type="NCBI Taxonomy" id="578942"/>
    <lineage>
        <taxon>Bacteria</taxon>
        <taxon>Pseudomonadati</taxon>
        <taxon>Pseudomonadota</taxon>
        <taxon>Gammaproteobacteria</taxon>
        <taxon>Lysobacterales</taxon>
        <taxon>Rhodanobacteraceae</taxon>
        <taxon>Dokdonella</taxon>
    </lineage>
</organism>
<feature type="signal peptide" evidence="1">
    <location>
        <begin position="1"/>
        <end position="22"/>
    </location>
</feature>
<dbReference type="InterPro" id="IPR011042">
    <property type="entry name" value="6-blade_b-propeller_TolB-like"/>
</dbReference>
<keyword evidence="3" id="KW-1185">Reference proteome</keyword>
<proteinExistence type="predicted"/>
<feature type="chain" id="PRO_5011756673" description="Sugar lactone lactonase YvrE" evidence="1">
    <location>
        <begin position="23"/>
        <end position="287"/>
    </location>
</feature>
<dbReference type="RefSeq" id="WP_092406581.1">
    <property type="nucleotide sequence ID" value="NZ_FOVF01000007.1"/>
</dbReference>
<evidence type="ECO:0008006" key="4">
    <source>
        <dbReference type="Google" id="ProtNLM"/>
    </source>
</evidence>
<reference evidence="2 3" key="1">
    <citation type="submission" date="2016-10" db="EMBL/GenBank/DDBJ databases">
        <authorList>
            <person name="de Groot N.N."/>
        </authorList>
    </citation>
    <scope>NUCLEOTIDE SEQUENCE [LARGE SCALE GENOMIC DNA]</scope>
    <source>
        <strain evidence="2 3">CGMCC 1.7659</strain>
    </source>
</reference>
<evidence type="ECO:0000256" key="1">
    <source>
        <dbReference type="SAM" id="SignalP"/>
    </source>
</evidence>
<sequence>MIAWRAFMAGIPGALVSAVALAQSLSGPESIEYHARLDRTLISNIYNGDIQVRNAAGTLGLFTAAPTAPYGIELLAGTLYVVDSGHVKGYDIDSAAPVMDLPLSGAGFLNGITSNGVDTLYVSDFSAHSIYSIDVSDPGLPVQSAPVSTGTETPNGLAYDGRGNRLLIATWGGNAKVLGLDLSPGATPATLIETTLDNLDGIALDCHGALIVSAWSGCTSGGCLRRFNPPFQLNTPAVAIVDDLSSPADIDYDWVSAEIAVPESGSDSVSFHASGCEPALFASDFER</sequence>
<dbReference type="AlphaFoldDB" id="A0A1I4X3W3"/>
<keyword evidence="1" id="KW-0732">Signal</keyword>
<accession>A0A1I4X3W3</accession>
<dbReference type="Proteomes" id="UP000198575">
    <property type="component" value="Unassembled WGS sequence"/>
</dbReference>
<dbReference type="EMBL" id="FOVF01000007">
    <property type="protein sequence ID" value="SFN20335.1"/>
    <property type="molecule type" value="Genomic_DNA"/>
</dbReference>
<gene>
    <name evidence="2" type="ORF">SAMN05216289_107106</name>
</gene>
<name>A0A1I4X3W3_9GAMM</name>
<evidence type="ECO:0000313" key="2">
    <source>
        <dbReference type="EMBL" id="SFN20335.1"/>
    </source>
</evidence>
<dbReference type="STRING" id="578942.SAMN05216289_107106"/>
<protein>
    <recommendedName>
        <fullName evidence="4">Sugar lactone lactonase YvrE</fullName>
    </recommendedName>
</protein>
<dbReference type="Gene3D" id="2.120.10.30">
    <property type="entry name" value="TolB, C-terminal domain"/>
    <property type="match status" value="1"/>
</dbReference>
<dbReference type="SUPFAM" id="SSF63829">
    <property type="entry name" value="Calcium-dependent phosphotriesterase"/>
    <property type="match status" value="1"/>
</dbReference>